<reference evidence="1" key="1">
    <citation type="submission" date="2022-08" db="EMBL/GenBank/DDBJ databases">
        <title>A global survey of hypervirulent Aeromonas hydrophila identified this emerging pathogen in farmed fish in the lower Mekong River basin.</title>
        <authorList>
            <person name="Xu T."/>
            <person name="Rasmussen-Ivey C.R."/>
            <person name="Moen F.S."/>
            <person name="Fernandez Bravo A."/>
            <person name="Lamy B."/>
            <person name="Beaz-Hidalgo R."/>
            <person name="Khan C.D."/>
            <person name="Castro Escarpulli G."/>
            <person name="Yasin I.S.M."/>
            <person name="Figueras M.J."/>
            <person name="Azzam Sayuti M."/>
            <person name="Karim M.M."/>
            <person name="Alam K.M."/>
            <person name="Le T.T.T."/>
            <person name="Thao N.H.P."/>
            <person name="Addo S."/>
            <person name="Duodu S."/>
            <person name="Ali S."/>
            <person name="Mey S."/>
            <person name="Somony T."/>
            <person name="Liles M.R."/>
        </authorList>
    </citation>
    <scope>NUCLEOTIDE SEQUENCE</scope>
    <source>
        <strain evidence="1">0.14</strain>
    </source>
</reference>
<name>A0AAW5MH02_AERVE</name>
<evidence type="ECO:0000313" key="2">
    <source>
        <dbReference type="Proteomes" id="UP001204061"/>
    </source>
</evidence>
<protein>
    <submittedName>
        <fullName evidence="1">Phage tail protein</fullName>
    </submittedName>
</protein>
<sequence length="158" mass="18638">MEKPKQIREVLQKCIPLLRQNPDHMMIFVDKGKLVATGAKSLSFEYQYELTIIIADFAQHANTIMVPLLAWVRQYQPELMMNHDKRENSVRFEVEIQNNDTCDIEIKLPLTERVRVWQDEQGLHYEHLPEPPEDPYDGITWELFINGEYQPWPPTSTS</sequence>
<gene>
    <name evidence="1" type="ORF">NS965_20860</name>
</gene>
<proteinExistence type="predicted"/>
<accession>A0AAW5MH02</accession>
<dbReference type="EMBL" id="JANLFC010000082">
    <property type="protein sequence ID" value="MCR4450839.1"/>
    <property type="molecule type" value="Genomic_DNA"/>
</dbReference>
<dbReference type="Pfam" id="PF06891">
    <property type="entry name" value="P2_Phage_GpR"/>
    <property type="match status" value="1"/>
</dbReference>
<dbReference type="RefSeq" id="WP_108542399.1">
    <property type="nucleotide sequence ID" value="NZ_JANLFC010000082.1"/>
</dbReference>
<dbReference type="AlphaFoldDB" id="A0AAW5MH02"/>
<organism evidence="1 2">
    <name type="scientific">Aeromonas veronii</name>
    <dbReference type="NCBI Taxonomy" id="654"/>
    <lineage>
        <taxon>Bacteria</taxon>
        <taxon>Pseudomonadati</taxon>
        <taxon>Pseudomonadota</taxon>
        <taxon>Gammaproteobacteria</taxon>
        <taxon>Aeromonadales</taxon>
        <taxon>Aeromonadaceae</taxon>
        <taxon>Aeromonas</taxon>
    </lineage>
</organism>
<evidence type="ECO:0000313" key="1">
    <source>
        <dbReference type="EMBL" id="MCR4450839.1"/>
    </source>
</evidence>
<dbReference type="Proteomes" id="UP001204061">
    <property type="component" value="Unassembled WGS sequence"/>
</dbReference>
<comment type="caution">
    <text evidence="1">The sequence shown here is derived from an EMBL/GenBank/DDBJ whole genome shotgun (WGS) entry which is preliminary data.</text>
</comment>
<dbReference type="InterPro" id="IPR009678">
    <property type="entry name" value="Phage_tail_completion_R"/>
</dbReference>